<dbReference type="InterPro" id="IPR019587">
    <property type="entry name" value="Polyketide_cyclase/dehydratase"/>
</dbReference>
<reference evidence="1 2" key="1">
    <citation type="journal article" date="2008" name="Proc. Natl. Acad. Sci. U.S.A.">
        <title>Niche adaptation and genome expansion in the chlorophyll d-producing cyanobacterium Acaryochloris marina.</title>
        <authorList>
            <person name="Swingley W.D."/>
            <person name="Chen M."/>
            <person name="Cheung P.C."/>
            <person name="Conrad A.L."/>
            <person name="Dejesa L.C."/>
            <person name="Hao J."/>
            <person name="Honchak B.M."/>
            <person name="Karbach L.E."/>
            <person name="Kurdoglu A."/>
            <person name="Lahiri S."/>
            <person name="Mastrian S.D."/>
            <person name="Miyashita H."/>
            <person name="Page L."/>
            <person name="Ramakrishna P."/>
            <person name="Satoh S."/>
            <person name="Sattley W.M."/>
            <person name="Shimada Y."/>
            <person name="Taylor H.L."/>
            <person name="Tomo T."/>
            <person name="Tsuchiya T."/>
            <person name="Wang Z.T."/>
            <person name="Raymond J."/>
            <person name="Mimuro M."/>
            <person name="Blankenship R.E."/>
            <person name="Touchman J.W."/>
        </authorList>
    </citation>
    <scope>NUCLEOTIDE SEQUENCE [LARGE SCALE GENOMIC DNA]</scope>
    <source>
        <strain evidence="2">MBIC 11017</strain>
    </source>
</reference>
<evidence type="ECO:0000313" key="1">
    <source>
        <dbReference type="EMBL" id="ABW27272.1"/>
    </source>
</evidence>
<dbReference type="eggNOG" id="COG3832">
    <property type="taxonomic scope" value="Bacteria"/>
</dbReference>
<dbReference type="CDD" id="cd07821">
    <property type="entry name" value="PYR_PYL_RCAR_like"/>
    <property type="match status" value="1"/>
</dbReference>
<sequence>MANVTVYRTIYASLEKVWESWDDFGNIYQFNPNLTHSHLLEDSLPKGQGAKRQCDLNDGKNWIREEVVEYIPYQQMTFNIYEGTMPLKSAKATLRFRKVMAKRTEIIMSMDFEPRMGLLGKLMLPMMKPKFTEMLNALLEGNDAYVTQGQVVTAA</sequence>
<accession>B0C113</accession>
<protein>
    <recommendedName>
        <fullName evidence="3">Polyketide cyclase / dehydrase and lipid transport</fullName>
    </recommendedName>
</protein>
<proteinExistence type="predicted"/>
<name>B0C113_ACAM1</name>
<keyword evidence="2" id="KW-1185">Reference proteome</keyword>
<dbReference type="KEGG" id="amr:AM1_2259"/>
<dbReference type="EMBL" id="CP000828">
    <property type="protein sequence ID" value="ABW27272.1"/>
    <property type="molecule type" value="Genomic_DNA"/>
</dbReference>
<dbReference type="STRING" id="329726.AM1_2259"/>
<dbReference type="HOGENOM" id="CLU_1691636_0_0_3"/>
<organism evidence="1 2">
    <name type="scientific">Acaryochloris marina (strain MBIC 11017)</name>
    <dbReference type="NCBI Taxonomy" id="329726"/>
    <lineage>
        <taxon>Bacteria</taxon>
        <taxon>Bacillati</taxon>
        <taxon>Cyanobacteriota</taxon>
        <taxon>Cyanophyceae</taxon>
        <taxon>Acaryochloridales</taxon>
        <taxon>Acaryochloridaceae</taxon>
        <taxon>Acaryochloris</taxon>
    </lineage>
</organism>
<dbReference type="AlphaFoldDB" id="B0C113"/>
<evidence type="ECO:0008006" key="3">
    <source>
        <dbReference type="Google" id="ProtNLM"/>
    </source>
</evidence>
<dbReference type="Proteomes" id="UP000000268">
    <property type="component" value="Chromosome"/>
</dbReference>
<dbReference type="Pfam" id="PF10604">
    <property type="entry name" value="Polyketide_cyc2"/>
    <property type="match status" value="1"/>
</dbReference>
<dbReference type="InterPro" id="IPR023393">
    <property type="entry name" value="START-like_dom_sf"/>
</dbReference>
<dbReference type="SUPFAM" id="SSF55961">
    <property type="entry name" value="Bet v1-like"/>
    <property type="match status" value="1"/>
</dbReference>
<evidence type="ECO:0000313" key="2">
    <source>
        <dbReference type="Proteomes" id="UP000000268"/>
    </source>
</evidence>
<dbReference type="OrthoDB" id="384974at2"/>
<gene>
    <name evidence="1" type="ordered locus">AM1_2259</name>
</gene>
<dbReference type="Gene3D" id="3.30.530.20">
    <property type="match status" value="1"/>
</dbReference>